<dbReference type="RefSeq" id="WP_380662876.1">
    <property type="nucleotide sequence ID" value="NZ_JBHTCJ010000001.1"/>
</dbReference>
<organism evidence="6 7">
    <name type="scientific">Saccharopolyspora griseoalba</name>
    <dbReference type="NCBI Taxonomy" id="1431848"/>
    <lineage>
        <taxon>Bacteria</taxon>
        <taxon>Bacillati</taxon>
        <taxon>Actinomycetota</taxon>
        <taxon>Actinomycetes</taxon>
        <taxon>Pseudonocardiales</taxon>
        <taxon>Pseudonocardiaceae</taxon>
        <taxon>Saccharopolyspora</taxon>
    </lineage>
</organism>
<dbReference type="Pfam" id="PF01297">
    <property type="entry name" value="ZnuA"/>
    <property type="match status" value="1"/>
</dbReference>
<comment type="subcellular location">
    <subcellularLocation>
        <location evidence="1">Cell envelope</location>
    </subcellularLocation>
</comment>
<dbReference type="PANTHER" id="PTHR42953:SF1">
    <property type="entry name" value="METAL-BINDING PROTEIN HI_0362-RELATED"/>
    <property type="match status" value="1"/>
</dbReference>
<feature type="compositionally biased region" description="Basic and acidic residues" evidence="5">
    <location>
        <begin position="116"/>
        <end position="132"/>
    </location>
</feature>
<dbReference type="EMBL" id="JBHTCJ010000001">
    <property type="protein sequence ID" value="MFC7339908.1"/>
    <property type="molecule type" value="Genomic_DNA"/>
</dbReference>
<evidence type="ECO:0000256" key="1">
    <source>
        <dbReference type="ARBA" id="ARBA00004196"/>
    </source>
</evidence>
<evidence type="ECO:0000256" key="5">
    <source>
        <dbReference type="SAM" id="MobiDB-lite"/>
    </source>
</evidence>
<comment type="caution">
    <text evidence="6">The sequence shown here is derived from an EMBL/GenBank/DDBJ whole genome shotgun (WGS) entry which is preliminary data.</text>
</comment>
<reference evidence="7" key="1">
    <citation type="journal article" date="2019" name="Int. J. Syst. Evol. Microbiol.">
        <title>The Global Catalogue of Microorganisms (GCM) 10K type strain sequencing project: providing services to taxonomists for standard genome sequencing and annotation.</title>
        <authorList>
            <consortium name="The Broad Institute Genomics Platform"/>
            <consortium name="The Broad Institute Genome Sequencing Center for Infectious Disease"/>
            <person name="Wu L."/>
            <person name="Ma J."/>
        </authorList>
    </citation>
    <scope>NUCLEOTIDE SEQUENCE [LARGE SCALE GENOMIC DNA]</scope>
    <source>
        <strain evidence="7">WLHS5</strain>
    </source>
</reference>
<sequence length="310" mass="33771">MVASTSVWASVVREIGGDAVRAEAIITDPAIDPHSYESTPRDAAEAGDADLVIVNGGGYDEFMEQIVDGRGEGEPAIKAVDVVGARSAPAGETGHQQSGHVEHGGEPGLQQPGHAEPVHEPDPGHGQGEHEHDHSINEHVWYDLTATQRMAGAIADELGRLQPHDAERFHRSAAKFNEQLDRMRARVDRIAGANHGKQVIVTEPVAHYLIEAARLIDITPQSFVQAVESENDPPAAAVAEVQTAVDSRRASAVIFNPQTETPMTRQVKTRAERNRTPVVEMRDTLPRGRTYLQWMNDQITALDASLERNR</sequence>
<dbReference type="InterPro" id="IPR006127">
    <property type="entry name" value="ZnuA-like"/>
</dbReference>
<evidence type="ECO:0000313" key="6">
    <source>
        <dbReference type="EMBL" id="MFC7339908.1"/>
    </source>
</evidence>
<dbReference type="InterPro" id="IPR050492">
    <property type="entry name" value="Bact_metal-bind_prot9"/>
</dbReference>
<protein>
    <submittedName>
        <fullName evidence="6">Metal ABC transporter solute-binding protein, Zn/Mn family</fullName>
    </submittedName>
</protein>
<keyword evidence="2" id="KW-0813">Transport</keyword>
<dbReference type="PANTHER" id="PTHR42953">
    <property type="entry name" value="HIGH-AFFINITY ZINC UPTAKE SYSTEM PROTEIN ZNUA-RELATED"/>
    <property type="match status" value="1"/>
</dbReference>
<dbReference type="SUPFAM" id="SSF53807">
    <property type="entry name" value="Helical backbone' metal receptor"/>
    <property type="match status" value="1"/>
</dbReference>
<keyword evidence="7" id="KW-1185">Reference proteome</keyword>
<keyword evidence="4" id="KW-0732">Signal</keyword>
<evidence type="ECO:0000256" key="2">
    <source>
        <dbReference type="ARBA" id="ARBA00022448"/>
    </source>
</evidence>
<keyword evidence="3" id="KW-0479">Metal-binding</keyword>
<dbReference type="Gene3D" id="3.40.50.1980">
    <property type="entry name" value="Nitrogenase molybdenum iron protein domain"/>
    <property type="match status" value="2"/>
</dbReference>
<evidence type="ECO:0000256" key="3">
    <source>
        <dbReference type="ARBA" id="ARBA00022723"/>
    </source>
</evidence>
<gene>
    <name evidence="6" type="ORF">ACFQRI_00680</name>
</gene>
<evidence type="ECO:0000256" key="4">
    <source>
        <dbReference type="ARBA" id="ARBA00022729"/>
    </source>
</evidence>
<dbReference type="Proteomes" id="UP001596504">
    <property type="component" value="Unassembled WGS sequence"/>
</dbReference>
<proteinExistence type="predicted"/>
<name>A0ABW2LE02_9PSEU</name>
<accession>A0ABW2LE02</accession>
<evidence type="ECO:0000313" key="7">
    <source>
        <dbReference type="Proteomes" id="UP001596504"/>
    </source>
</evidence>
<feature type="region of interest" description="Disordered" evidence="5">
    <location>
        <begin position="88"/>
        <end position="132"/>
    </location>
</feature>